<dbReference type="InterPro" id="IPR010182">
    <property type="entry name" value="ArgE/DapE"/>
</dbReference>
<dbReference type="PANTHER" id="PTHR43808:SF32">
    <property type="entry name" value="ARGE_DAPE-RELATED DEACYLASE"/>
    <property type="match status" value="1"/>
</dbReference>
<protein>
    <recommendedName>
        <fullName evidence="6">Probable succinyl-diaminopimelate desuccinylase</fullName>
        <ecNumber evidence="5">3.5.1.18</ecNumber>
    </recommendedName>
</protein>
<dbReference type="GO" id="GO:0009014">
    <property type="term" value="F:succinyl-diaminopimelate desuccinylase activity"/>
    <property type="evidence" value="ECO:0007669"/>
    <property type="project" value="UniProtKB-EC"/>
</dbReference>
<organism evidence="13 14">
    <name type="scientific">Paenibacillus thiaminolyticus</name>
    <name type="common">Bacillus thiaminolyticus</name>
    <dbReference type="NCBI Taxonomy" id="49283"/>
    <lineage>
        <taxon>Bacteria</taxon>
        <taxon>Bacillati</taxon>
        <taxon>Bacillota</taxon>
        <taxon>Bacilli</taxon>
        <taxon>Bacillales</taxon>
        <taxon>Paenibacillaceae</taxon>
        <taxon>Paenibacillus</taxon>
    </lineage>
</organism>
<evidence type="ECO:0000259" key="12">
    <source>
        <dbReference type="Pfam" id="PF07687"/>
    </source>
</evidence>
<comment type="caution">
    <text evidence="13">The sequence shown here is derived from an EMBL/GenBank/DDBJ whole genome shotgun (WGS) entry which is preliminary data.</text>
</comment>
<evidence type="ECO:0000313" key="14">
    <source>
        <dbReference type="Proteomes" id="UP000266177"/>
    </source>
</evidence>
<comment type="cofactor">
    <cofactor evidence="1">
        <name>Co(2+)</name>
        <dbReference type="ChEBI" id="CHEBI:48828"/>
    </cofactor>
</comment>
<dbReference type="Gene3D" id="3.30.70.360">
    <property type="match status" value="1"/>
</dbReference>
<evidence type="ECO:0000256" key="4">
    <source>
        <dbReference type="ARBA" id="ARBA00006247"/>
    </source>
</evidence>
<dbReference type="SUPFAM" id="SSF53187">
    <property type="entry name" value="Zn-dependent exopeptidases"/>
    <property type="match status" value="1"/>
</dbReference>
<comment type="cofactor">
    <cofactor evidence="2">
        <name>Zn(2+)</name>
        <dbReference type="ChEBI" id="CHEBI:29105"/>
    </cofactor>
</comment>
<dbReference type="PROSITE" id="PS00759">
    <property type="entry name" value="ARGE_DAPE_CPG2_2"/>
    <property type="match status" value="1"/>
</dbReference>
<dbReference type="PANTHER" id="PTHR43808">
    <property type="entry name" value="ACETYLORNITHINE DEACETYLASE"/>
    <property type="match status" value="1"/>
</dbReference>
<name>A0A3A3GLT5_PANTH</name>
<dbReference type="RefSeq" id="WP_119791802.1">
    <property type="nucleotide sequence ID" value="NZ_QYZD01000003.1"/>
</dbReference>
<accession>A0A3A3GLT5</accession>
<dbReference type="NCBIfam" id="TIGR01910">
    <property type="entry name" value="DapE-ArgE"/>
    <property type="match status" value="1"/>
</dbReference>
<dbReference type="InterPro" id="IPR036264">
    <property type="entry name" value="Bact_exopeptidase_dim_dom"/>
</dbReference>
<feature type="domain" description="Peptidase M20 dimerisation" evidence="12">
    <location>
        <begin position="189"/>
        <end position="320"/>
    </location>
</feature>
<evidence type="ECO:0000256" key="6">
    <source>
        <dbReference type="ARBA" id="ARBA00016853"/>
    </source>
</evidence>
<dbReference type="GO" id="GO:0009089">
    <property type="term" value="P:lysine biosynthetic process via diaminopimelate"/>
    <property type="evidence" value="ECO:0007669"/>
    <property type="project" value="UniProtKB-UniPathway"/>
</dbReference>
<dbReference type="Gene3D" id="3.40.630.10">
    <property type="entry name" value="Zn peptidases"/>
    <property type="match status" value="2"/>
</dbReference>
<keyword evidence="7" id="KW-0479">Metal-binding</keyword>
<comment type="catalytic activity">
    <reaction evidence="11">
        <text>N-succinyl-(2S,6S)-2,6-diaminopimelate + H2O = (2S,6S)-2,6-diaminopimelate + succinate</text>
        <dbReference type="Rhea" id="RHEA:22608"/>
        <dbReference type="ChEBI" id="CHEBI:15377"/>
        <dbReference type="ChEBI" id="CHEBI:30031"/>
        <dbReference type="ChEBI" id="CHEBI:57609"/>
        <dbReference type="ChEBI" id="CHEBI:58087"/>
        <dbReference type="EC" id="3.5.1.18"/>
    </reaction>
</comment>
<dbReference type="Proteomes" id="UP000266177">
    <property type="component" value="Unassembled WGS sequence"/>
</dbReference>
<evidence type="ECO:0000256" key="5">
    <source>
        <dbReference type="ARBA" id="ARBA00011921"/>
    </source>
</evidence>
<dbReference type="SUPFAM" id="SSF55031">
    <property type="entry name" value="Bacterial exopeptidase dimerisation domain"/>
    <property type="match status" value="1"/>
</dbReference>
<evidence type="ECO:0000313" key="13">
    <source>
        <dbReference type="EMBL" id="RJG25649.1"/>
    </source>
</evidence>
<dbReference type="EMBL" id="QYZD01000003">
    <property type="protein sequence ID" value="RJG25649.1"/>
    <property type="molecule type" value="Genomic_DNA"/>
</dbReference>
<dbReference type="InterPro" id="IPR002933">
    <property type="entry name" value="Peptidase_M20"/>
</dbReference>
<gene>
    <name evidence="13" type="ORF">DQX05_06105</name>
</gene>
<reference evidence="13 14" key="1">
    <citation type="submission" date="2018-09" db="EMBL/GenBank/DDBJ databases">
        <title>Paenibacillus SK2017-BO5.</title>
        <authorList>
            <person name="Piskunova J.V."/>
            <person name="Dubiley S.A."/>
            <person name="Severinov K.V."/>
        </authorList>
    </citation>
    <scope>NUCLEOTIDE SEQUENCE [LARGE SCALE GENOMIC DNA]</scope>
    <source>
        <strain evidence="13 14">BO5</strain>
    </source>
</reference>
<evidence type="ECO:0000256" key="7">
    <source>
        <dbReference type="ARBA" id="ARBA00022723"/>
    </source>
</evidence>
<evidence type="ECO:0000256" key="2">
    <source>
        <dbReference type="ARBA" id="ARBA00001947"/>
    </source>
</evidence>
<evidence type="ECO:0000256" key="8">
    <source>
        <dbReference type="ARBA" id="ARBA00022801"/>
    </source>
</evidence>
<comment type="pathway">
    <text evidence="3">Amino-acid biosynthesis; L-lysine biosynthesis via DAP pathway; LL-2,6-diaminopimelate from (S)-tetrahydrodipicolinate (succinylase route): step 3/3.</text>
</comment>
<dbReference type="UniPathway" id="UPA00034">
    <property type="reaction ID" value="UER00021"/>
</dbReference>
<dbReference type="AlphaFoldDB" id="A0A3A3GLT5"/>
<evidence type="ECO:0000256" key="1">
    <source>
        <dbReference type="ARBA" id="ARBA00001941"/>
    </source>
</evidence>
<evidence type="ECO:0000256" key="11">
    <source>
        <dbReference type="ARBA" id="ARBA00051301"/>
    </source>
</evidence>
<keyword evidence="9" id="KW-0862">Zinc</keyword>
<dbReference type="GO" id="GO:0046872">
    <property type="term" value="F:metal ion binding"/>
    <property type="evidence" value="ECO:0007669"/>
    <property type="project" value="UniProtKB-KW"/>
</dbReference>
<dbReference type="EC" id="3.5.1.18" evidence="5"/>
<evidence type="ECO:0000256" key="10">
    <source>
        <dbReference type="ARBA" id="ARBA00023285"/>
    </source>
</evidence>
<dbReference type="Pfam" id="PF07687">
    <property type="entry name" value="M20_dimer"/>
    <property type="match status" value="1"/>
</dbReference>
<proteinExistence type="inferred from homology"/>
<dbReference type="InterPro" id="IPR001261">
    <property type="entry name" value="ArgE/DapE_CS"/>
</dbReference>
<dbReference type="InterPro" id="IPR050072">
    <property type="entry name" value="Peptidase_M20A"/>
</dbReference>
<sequence>MNEWKQRWIDEVEQRQDELLGLCSKLIQFPTENPPGDSREISQFIIDYLAEVGIETKVYDAGDNMLNLIATIGDESASERHLIYCGHTDVVPAGDRSRWDFDPFSGEVRDGYVLGRGASDMKCGLAGLIFSVKLLKELQVPLKGRVSLLIVPDEETGGHLGVPWVFERKLIHGTAAVIAEPSHPLHPTIGQKGSCWFNFTVTGTPGHGSLSPLLGDNAIMKAAAAVQALQQLHHYPVELPEEVKDIIEVTKRYIAEKENADFSAIIDRVSVNVGLIEGGTKTNVVPDRCTVSVDTRLPFGVEPAQVLDEAKRLLSDIGIETELHPEGFQGLANWTPPTDPIVEELVQHICDVKQEEGYGVLQWASSDARHFRSAGIPVLQYGPAELSTIHGFNEKAPVQDVVDAAKVYTLTALSYLGGE</sequence>
<dbReference type="OrthoDB" id="9792335at2"/>
<keyword evidence="10" id="KW-0170">Cobalt</keyword>
<dbReference type="Pfam" id="PF01546">
    <property type="entry name" value="Peptidase_M20"/>
    <property type="match status" value="1"/>
</dbReference>
<evidence type="ECO:0000256" key="3">
    <source>
        <dbReference type="ARBA" id="ARBA00005130"/>
    </source>
</evidence>
<keyword evidence="8" id="KW-0378">Hydrolase</keyword>
<dbReference type="InterPro" id="IPR011650">
    <property type="entry name" value="Peptidase_M20_dimer"/>
</dbReference>
<evidence type="ECO:0000256" key="9">
    <source>
        <dbReference type="ARBA" id="ARBA00022833"/>
    </source>
</evidence>
<comment type="similarity">
    <text evidence="4">Belongs to the peptidase M20A family.</text>
</comment>